<organism evidence="2 3">
    <name type="scientific">Aristolochia fimbriata</name>
    <name type="common">White veined hardy Dutchman's pipe vine</name>
    <dbReference type="NCBI Taxonomy" id="158543"/>
    <lineage>
        <taxon>Eukaryota</taxon>
        <taxon>Viridiplantae</taxon>
        <taxon>Streptophyta</taxon>
        <taxon>Embryophyta</taxon>
        <taxon>Tracheophyta</taxon>
        <taxon>Spermatophyta</taxon>
        <taxon>Magnoliopsida</taxon>
        <taxon>Magnoliidae</taxon>
        <taxon>Piperales</taxon>
        <taxon>Aristolochiaceae</taxon>
        <taxon>Aristolochia</taxon>
    </lineage>
</organism>
<evidence type="ECO:0000313" key="3">
    <source>
        <dbReference type="Proteomes" id="UP000825729"/>
    </source>
</evidence>
<protein>
    <submittedName>
        <fullName evidence="2">Uncharacterized protein</fullName>
    </submittedName>
</protein>
<feature type="compositionally biased region" description="Basic and acidic residues" evidence="1">
    <location>
        <begin position="140"/>
        <end position="162"/>
    </location>
</feature>
<evidence type="ECO:0000313" key="2">
    <source>
        <dbReference type="EMBL" id="KAG9443049.1"/>
    </source>
</evidence>
<dbReference type="AlphaFoldDB" id="A0AAV7E4E8"/>
<feature type="region of interest" description="Disordered" evidence="1">
    <location>
        <begin position="1"/>
        <end position="194"/>
    </location>
</feature>
<feature type="compositionally biased region" description="Basic and acidic residues" evidence="1">
    <location>
        <begin position="77"/>
        <end position="89"/>
    </location>
</feature>
<name>A0AAV7E4E8_ARIFI</name>
<feature type="compositionally biased region" description="Low complexity" evidence="1">
    <location>
        <begin position="243"/>
        <end position="272"/>
    </location>
</feature>
<feature type="region of interest" description="Disordered" evidence="1">
    <location>
        <begin position="230"/>
        <end position="308"/>
    </location>
</feature>
<proteinExistence type="predicted"/>
<sequence length="308" mass="34370">MSLQAEVDSVKEERGANDEGDADDDVALSLLKSRKKTQNGPPLVRCKTVKVKKEEGNDDIDENFEEDEKPFGRKFLKKEARGIVKKEEPEYGEDGDDGGDWKPLSAKASKGGVSNNKRKASKKKADESDEEEGMRVSKKAAGEADKEEKRKKTSKRLKEEGKSATNQGSRKSKINKVKKVYDLPGQKHDQPEERDPLRIFYETLHKQLPNSNMAAIWMMERGLLPGEEAVRVNQRKQSKGPQVKKTMVSVTVKKASESSASETVVVSKTVSKSSKKRRRADGTSSDEEDDDFSEPKRRKTKKTPGASS</sequence>
<dbReference type="EMBL" id="JAINDJ010000007">
    <property type="protein sequence ID" value="KAG9443049.1"/>
    <property type="molecule type" value="Genomic_DNA"/>
</dbReference>
<reference evidence="2 3" key="1">
    <citation type="submission" date="2021-07" db="EMBL/GenBank/DDBJ databases">
        <title>The Aristolochia fimbriata genome: insights into angiosperm evolution, floral development and chemical biosynthesis.</title>
        <authorList>
            <person name="Jiao Y."/>
        </authorList>
    </citation>
    <scope>NUCLEOTIDE SEQUENCE [LARGE SCALE GENOMIC DNA]</scope>
    <source>
        <strain evidence="2">IBCAS-2021</strain>
        <tissue evidence="2">Leaf</tissue>
    </source>
</reference>
<comment type="caution">
    <text evidence="2">The sequence shown here is derived from an EMBL/GenBank/DDBJ whole genome shotgun (WGS) entry which is preliminary data.</text>
</comment>
<feature type="compositionally biased region" description="Acidic residues" evidence="1">
    <location>
        <begin position="56"/>
        <end position="68"/>
    </location>
</feature>
<dbReference type="Proteomes" id="UP000825729">
    <property type="component" value="Unassembled WGS sequence"/>
</dbReference>
<dbReference type="PANTHER" id="PTHR33828:SF2">
    <property type="entry name" value="NUCLEOLIN"/>
    <property type="match status" value="1"/>
</dbReference>
<evidence type="ECO:0000256" key="1">
    <source>
        <dbReference type="SAM" id="MobiDB-lite"/>
    </source>
</evidence>
<gene>
    <name evidence="2" type="ORF">H6P81_018903</name>
</gene>
<feature type="compositionally biased region" description="Basic and acidic residues" evidence="1">
    <location>
        <begin position="8"/>
        <end position="17"/>
    </location>
</feature>
<feature type="compositionally biased region" description="Basic and acidic residues" evidence="1">
    <location>
        <begin position="179"/>
        <end position="194"/>
    </location>
</feature>
<keyword evidence="3" id="KW-1185">Reference proteome</keyword>
<accession>A0AAV7E4E8</accession>
<dbReference type="PANTHER" id="PTHR33828">
    <property type="entry name" value="OS05G0596200 PROTEIN"/>
    <property type="match status" value="1"/>
</dbReference>